<evidence type="ECO:0000256" key="4">
    <source>
        <dbReference type="ARBA" id="ARBA00023136"/>
    </source>
</evidence>
<evidence type="ECO:0000313" key="8">
    <source>
        <dbReference type="EMBL" id="RDH15121.1"/>
    </source>
</evidence>
<proteinExistence type="predicted"/>
<feature type="region of interest" description="Disordered" evidence="5">
    <location>
        <begin position="1"/>
        <end position="88"/>
    </location>
</feature>
<dbReference type="AlphaFoldDB" id="A0A370BPS4"/>
<protein>
    <submittedName>
        <fullName evidence="8">MFS general substrate transporter</fullName>
    </submittedName>
</protein>
<dbReference type="GO" id="GO:0022857">
    <property type="term" value="F:transmembrane transporter activity"/>
    <property type="evidence" value="ECO:0007669"/>
    <property type="project" value="InterPro"/>
</dbReference>
<evidence type="ECO:0000259" key="7">
    <source>
        <dbReference type="PROSITE" id="PS50850"/>
    </source>
</evidence>
<feature type="compositionally biased region" description="Polar residues" evidence="5">
    <location>
        <begin position="22"/>
        <end position="34"/>
    </location>
</feature>
<feature type="transmembrane region" description="Helical" evidence="6">
    <location>
        <begin position="486"/>
        <end position="503"/>
    </location>
</feature>
<dbReference type="PROSITE" id="PS50850">
    <property type="entry name" value="MFS"/>
    <property type="match status" value="1"/>
</dbReference>
<feature type="compositionally biased region" description="Basic and acidic residues" evidence="5">
    <location>
        <begin position="54"/>
        <end position="67"/>
    </location>
</feature>
<feature type="transmembrane region" description="Helical" evidence="6">
    <location>
        <begin position="189"/>
        <end position="209"/>
    </location>
</feature>
<feature type="transmembrane region" description="Helical" evidence="6">
    <location>
        <begin position="98"/>
        <end position="117"/>
    </location>
</feature>
<dbReference type="Gene3D" id="1.20.1250.20">
    <property type="entry name" value="MFS general substrate transporter like domains"/>
    <property type="match status" value="1"/>
</dbReference>
<evidence type="ECO:0000256" key="6">
    <source>
        <dbReference type="SAM" id="Phobius"/>
    </source>
</evidence>
<evidence type="ECO:0000256" key="5">
    <source>
        <dbReference type="SAM" id="MobiDB-lite"/>
    </source>
</evidence>
<evidence type="ECO:0000256" key="2">
    <source>
        <dbReference type="ARBA" id="ARBA00022692"/>
    </source>
</evidence>
<feature type="transmembrane region" description="Helical" evidence="6">
    <location>
        <begin position="377"/>
        <end position="397"/>
    </location>
</feature>
<sequence>MVQPPEDAGSGPDPQMRKLKLSKTSSGPRGNTLNLFEPAPEISGYSRFKTPRTMTEEGIKTSSEGERPGQSPPGIVLVPRPSSHPQDPLNWSHRRKQIILATLCLASFSGAIAPLSGQLNLAQQAKIYGKTRVQESYANSAALAGMAFGPFFFAPVAHRLGRSSVIFWCILCALICQIWGAVMTHSDDYIPYIISRLFAGFFGAVPTVLGPRVITDLLFLHQRGRAFMALHMAFLFGTIAGPTFSAFISANAFFPVEFWWTVGLLGATAILIFLFLEETGFDRENLDRNPAIPTNWLANRCATFFFGQRVVQPTTWSVTMKIAVAPVLIGICPVTVIMGTFTLISFGFYVGMNALVPVWLQRTPEEGGYGFSLKQNAAFTFCHWIGILVVQIVGHYYNDRLPLALARRFNHGAWKPEYRLQVLWIPSLILNPIGLGLFGATLQYHLHYMVLALAVFIVTIGSLASVPVTVNYVVECFTRYPAEAGIVIGAYRIVYGLTISFYIDPWVAAVDVGWVYGMMAFFAIFSFLFVMLLMWKGHAIREWQLASVASSEEGVQVEDGSSEKGVVEHDGEKLKV</sequence>
<organism evidence="8 9">
    <name type="scientific">Aspergillus niger ATCC 13496</name>
    <dbReference type="NCBI Taxonomy" id="1353008"/>
    <lineage>
        <taxon>Eukaryota</taxon>
        <taxon>Fungi</taxon>
        <taxon>Dikarya</taxon>
        <taxon>Ascomycota</taxon>
        <taxon>Pezizomycotina</taxon>
        <taxon>Eurotiomycetes</taxon>
        <taxon>Eurotiomycetidae</taxon>
        <taxon>Eurotiales</taxon>
        <taxon>Aspergillaceae</taxon>
        <taxon>Aspergillus</taxon>
        <taxon>Aspergillus subgen. Circumdati</taxon>
    </lineage>
</organism>
<feature type="transmembrane region" description="Helical" evidence="6">
    <location>
        <begin position="418"/>
        <end position="440"/>
    </location>
</feature>
<dbReference type="GO" id="GO:0005886">
    <property type="term" value="C:plasma membrane"/>
    <property type="evidence" value="ECO:0007669"/>
    <property type="project" value="TreeGrafter"/>
</dbReference>
<dbReference type="PANTHER" id="PTHR23502:SF22">
    <property type="entry name" value="MAJOR FACILITATOR SUPERFAMILY (MFS) PROFILE DOMAIN-CONTAINING PROTEIN"/>
    <property type="match status" value="1"/>
</dbReference>
<feature type="transmembrane region" description="Helical" evidence="6">
    <location>
        <begin position="446"/>
        <end position="474"/>
    </location>
</feature>
<evidence type="ECO:0000313" key="9">
    <source>
        <dbReference type="Proteomes" id="UP000253845"/>
    </source>
</evidence>
<dbReference type="InterPro" id="IPR036259">
    <property type="entry name" value="MFS_trans_sf"/>
</dbReference>
<feature type="compositionally biased region" description="Basic and acidic residues" evidence="5">
    <location>
        <begin position="561"/>
        <end position="576"/>
    </location>
</feature>
<dbReference type="Proteomes" id="UP000253845">
    <property type="component" value="Unassembled WGS sequence"/>
</dbReference>
<dbReference type="SUPFAM" id="SSF103473">
    <property type="entry name" value="MFS general substrate transporter"/>
    <property type="match status" value="1"/>
</dbReference>
<dbReference type="EMBL" id="KZ851953">
    <property type="protein sequence ID" value="RDH15121.1"/>
    <property type="molecule type" value="Genomic_DNA"/>
</dbReference>
<feature type="transmembrane region" description="Helical" evidence="6">
    <location>
        <begin position="327"/>
        <end position="350"/>
    </location>
</feature>
<name>A0A370BPS4_ASPNG</name>
<dbReference type="VEuPathDB" id="FungiDB:M747DRAFT_268930"/>
<comment type="subcellular location">
    <subcellularLocation>
        <location evidence="1">Membrane</location>
        <topology evidence="1">Multi-pass membrane protein</topology>
    </subcellularLocation>
</comment>
<dbReference type="Pfam" id="PF07690">
    <property type="entry name" value="MFS_1"/>
    <property type="match status" value="1"/>
</dbReference>
<dbReference type="PANTHER" id="PTHR23502">
    <property type="entry name" value="MAJOR FACILITATOR SUPERFAMILY"/>
    <property type="match status" value="1"/>
</dbReference>
<keyword evidence="3 6" id="KW-1133">Transmembrane helix</keyword>
<dbReference type="InterPro" id="IPR020846">
    <property type="entry name" value="MFS_dom"/>
</dbReference>
<dbReference type="InterPro" id="IPR011701">
    <property type="entry name" value="MFS"/>
</dbReference>
<accession>A0A370BPS4</accession>
<feature type="transmembrane region" description="Helical" evidence="6">
    <location>
        <begin position="230"/>
        <end position="252"/>
    </location>
</feature>
<keyword evidence="4 6" id="KW-0472">Membrane</keyword>
<evidence type="ECO:0000256" key="1">
    <source>
        <dbReference type="ARBA" id="ARBA00004141"/>
    </source>
</evidence>
<gene>
    <name evidence="8" type="ORF">M747DRAFT_268930</name>
</gene>
<feature type="transmembrane region" description="Helical" evidence="6">
    <location>
        <begin position="258"/>
        <end position="276"/>
    </location>
</feature>
<feature type="transmembrane region" description="Helical" evidence="6">
    <location>
        <begin position="165"/>
        <end position="183"/>
    </location>
</feature>
<feature type="transmembrane region" description="Helical" evidence="6">
    <location>
        <begin position="137"/>
        <end position="158"/>
    </location>
</feature>
<keyword evidence="2 6" id="KW-0812">Transmembrane</keyword>
<feature type="region of interest" description="Disordered" evidence="5">
    <location>
        <begin position="556"/>
        <end position="576"/>
    </location>
</feature>
<evidence type="ECO:0000256" key="3">
    <source>
        <dbReference type="ARBA" id="ARBA00022989"/>
    </source>
</evidence>
<reference evidence="8 9" key="1">
    <citation type="submission" date="2018-07" db="EMBL/GenBank/DDBJ databases">
        <title>Section-level genome sequencing of Aspergillus section Nigri to investigate inter- and intra-species variation.</title>
        <authorList>
            <consortium name="DOE Joint Genome Institute"/>
            <person name="Vesth T.C."/>
            <person name="Nybo J.L."/>
            <person name="Theobald S."/>
            <person name="Frisvad J.C."/>
            <person name="Larsen T.O."/>
            <person name="Nielsen K.F."/>
            <person name="Hoof J.B."/>
            <person name="Brandl J."/>
            <person name="Salamov A."/>
            <person name="Riley R."/>
            <person name="Gladden J.M."/>
            <person name="Phatale P."/>
            <person name="Nielsen M.T."/>
            <person name="Lyhne E.K."/>
            <person name="Kogle M.E."/>
            <person name="Strasser K."/>
            <person name="McDonnell E."/>
            <person name="Barry K."/>
            <person name="Clum A."/>
            <person name="Chen C."/>
            <person name="Nolan M."/>
            <person name="Sandor L."/>
            <person name="Kuo A."/>
            <person name="Lipzen A."/>
            <person name="Hainaut M."/>
            <person name="Drula E."/>
            <person name="Tsang A."/>
            <person name="Magnuson J.K."/>
            <person name="Henrissat B."/>
            <person name="Wiebenga A."/>
            <person name="Simmons B.A."/>
            <person name="Makela M.R."/>
            <person name="De vries R.P."/>
            <person name="Grigoriev I.V."/>
            <person name="Mortensen U.H."/>
            <person name="Baker S.E."/>
            <person name="Andersen M.R."/>
        </authorList>
    </citation>
    <scope>NUCLEOTIDE SEQUENCE [LARGE SCALE GENOMIC DNA]</scope>
    <source>
        <strain evidence="8 9">ATCC 13496</strain>
    </source>
</reference>
<feature type="domain" description="Major facilitator superfamily (MFS) profile" evidence="7">
    <location>
        <begin position="99"/>
        <end position="538"/>
    </location>
</feature>
<feature type="transmembrane region" description="Helical" evidence="6">
    <location>
        <begin position="515"/>
        <end position="535"/>
    </location>
</feature>